<gene>
    <name evidence="1" type="ORF">CAGA_24450</name>
</gene>
<accession>A0A4Z0Y7Y2</accession>
<name>A0A4Z0Y7Y2_9FIRM</name>
<organism evidence="1 2">
    <name type="scientific">Caproiciproducens galactitolivorans</name>
    <dbReference type="NCBI Taxonomy" id="642589"/>
    <lineage>
        <taxon>Bacteria</taxon>
        <taxon>Bacillati</taxon>
        <taxon>Bacillota</taxon>
        <taxon>Clostridia</taxon>
        <taxon>Eubacteriales</taxon>
        <taxon>Acutalibacteraceae</taxon>
        <taxon>Caproiciproducens</taxon>
    </lineage>
</organism>
<dbReference type="AlphaFoldDB" id="A0A4Z0Y7Y2"/>
<dbReference type="OrthoDB" id="1851181at2"/>
<dbReference type="EMBL" id="SRMQ01000018">
    <property type="protein sequence ID" value="TGJ75421.1"/>
    <property type="molecule type" value="Genomic_DNA"/>
</dbReference>
<reference evidence="1 2" key="1">
    <citation type="submission" date="2019-04" db="EMBL/GenBank/DDBJ databases">
        <authorList>
            <person name="Poehlein A."/>
            <person name="Bengelsdorf F.R."/>
            <person name="Duerre P."/>
            <person name="Daniel R."/>
        </authorList>
    </citation>
    <scope>NUCLEOTIDE SEQUENCE [LARGE SCALE GENOMIC DNA]</scope>
    <source>
        <strain evidence="1 2">BS-1</strain>
    </source>
</reference>
<dbReference type="Gene3D" id="3.30.2220.30">
    <property type="match status" value="1"/>
</dbReference>
<keyword evidence="2" id="KW-1185">Reference proteome</keyword>
<dbReference type="RefSeq" id="WP_135661145.1">
    <property type="nucleotide sequence ID" value="NZ_JAJUFJ010000021.1"/>
</dbReference>
<comment type="caution">
    <text evidence="1">The sequence shown here is derived from an EMBL/GenBank/DDBJ whole genome shotgun (WGS) entry which is preliminary data.</text>
</comment>
<dbReference type="InterPro" id="IPR038559">
    <property type="entry name" value="XkdN-like_sf"/>
</dbReference>
<sequence>MDNTLELLLKAEIPNAPEKELKMKRLSKLCGGNVIFTIRALTYSRVAEIKESHNVEDMPVVIVLAGLKSPDLKSPELLAKYSVPTPAELLKKMLLPGEIEDLSREVEKLSGYRVSTVEEIKKK</sequence>
<proteinExistence type="predicted"/>
<protein>
    <submittedName>
        <fullName evidence="1">Phage XkdN-like protein</fullName>
    </submittedName>
</protein>
<evidence type="ECO:0000313" key="1">
    <source>
        <dbReference type="EMBL" id="TGJ75421.1"/>
    </source>
</evidence>
<evidence type="ECO:0000313" key="2">
    <source>
        <dbReference type="Proteomes" id="UP000297714"/>
    </source>
</evidence>
<dbReference type="Pfam" id="PF08890">
    <property type="entry name" value="Phage_TAC_5"/>
    <property type="match status" value="1"/>
</dbReference>
<dbReference type="InterPro" id="IPR014986">
    <property type="entry name" value="XkdN-like"/>
</dbReference>
<dbReference type="Proteomes" id="UP000297714">
    <property type="component" value="Unassembled WGS sequence"/>
</dbReference>